<reference evidence="5 6" key="1">
    <citation type="submission" date="2020-08" db="EMBL/GenBank/DDBJ databases">
        <title>Paraeoetvoesia sp. YC-7-48 draft genome sequence.</title>
        <authorList>
            <person name="Yao L."/>
        </authorList>
    </citation>
    <scope>NUCLEOTIDE SEQUENCE [LARGE SCALE GENOMIC DNA]</scope>
    <source>
        <strain evidence="6">YC-7-48</strain>
    </source>
</reference>
<feature type="domain" description="HTH marR-type" evidence="4">
    <location>
        <begin position="13"/>
        <end position="147"/>
    </location>
</feature>
<dbReference type="GO" id="GO:0003677">
    <property type="term" value="F:DNA binding"/>
    <property type="evidence" value="ECO:0007669"/>
    <property type="project" value="UniProtKB-KW"/>
</dbReference>
<dbReference type="InterPro" id="IPR036390">
    <property type="entry name" value="WH_DNA-bd_sf"/>
</dbReference>
<evidence type="ECO:0000313" key="6">
    <source>
        <dbReference type="Proteomes" id="UP000545386"/>
    </source>
</evidence>
<dbReference type="PROSITE" id="PS01117">
    <property type="entry name" value="HTH_MARR_1"/>
    <property type="match status" value="1"/>
</dbReference>
<proteinExistence type="predicted"/>
<gene>
    <name evidence="5" type="ORF">GTU67_08200</name>
</gene>
<dbReference type="GO" id="GO:0006950">
    <property type="term" value="P:response to stress"/>
    <property type="evidence" value="ECO:0007669"/>
    <property type="project" value="TreeGrafter"/>
</dbReference>
<dbReference type="GO" id="GO:0003700">
    <property type="term" value="F:DNA-binding transcription factor activity"/>
    <property type="evidence" value="ECO:0007669"/>
    <property type="project" value="InterPro"/>
</dbReference>
<dbReference type="PROSITE" id="PS50995">
    <property type="entry name" value="HTH_MARR_2"/>
    <property type="match status" value="1"/>
</dbReference>
<dbReference type="SMART" id="SM00347">
    <property type="entry name" value="HTH_MARR"/>
    <property type="match status" value="1"/>
</dbReference>
<dbReference type="InterPro" id="IPR023187">
    <property type="entry name" value="Tscrpt_reg_MarR-type_CS"/>
</dbReference>
<organism evidence="5 6">
    <name type="scientific">Pusillimonas minor</name>
    <dbReference type="NCBI Taxonomy" id="2697024"/>
    <lineage>
        <taxon>Bacteria</taxon>
        <taxon>Pseudomonadati</taxon>
        <taxon>Pseudomonadota</taxon>
        <taxon>Betaproteobacteria</taxon>
        <taxon>Burkholderiales</taxon>
        <taxon>Alcaligenaceae</taxon>
        <taxon>Pusillimonas</taxon>
    </lineage>
</organism>
<evidence type="ECO:0000259" key="4">
    <source>
        <dbReference type="PROSITE" id="PS50995"/>
    </source>
</evidence>
<keyword evidence="6" id="KW-1185">Reference proteome</keyword>
<dbReference type="EMBL" id="JACJUU010000005">
    <property type="protein sequence ID" value="MBC2769891.1"/>
    <property type="molecule type" value="Genomic_DNA"/>
</dbReference>
<dbReference type="Gene3D" id="1.10.10.10">
    <property type="entry name" value="Winged helix-like DNA-binding domain superfamily/Winged helix DNA-binding domain"/>
    <property type="match status" value="1"/>
</dbReference>
<dbReference type="InterPro" id="IPR039422">
    <property type="entry name" value="MarR/SlyA-like"/>
</dbReference>
<keyword evidence="2" id="KW-0238">DNA-binding</keyword>
<sequence length="149" mass="16674">MSEGDLHNDLWRHHNVGRLLNNAITRLEHRVLDEMRKAGHGGLSLSHITITRNLDLTGTRATELARRADITKQSAGELIAQLETLGLVERLPDPEDRRAKIVCFTPAGLAWLTAFKHALEIAEQEMAQEVGATPFAQLRKALIRYTQGH</sequence>
<keyword evidence="1" id="KW-0805">Transcription regulation</keyword>
<evidence type="ECO:0000313" key="5">
    <source>
        <dbReference type="EMBL" id="MBC2769891.1"/>
    </source>
</evidence>
<dbReference type="InterPro" id="IPR000835">
    <property type="entry name" value="HTH_MarR-typ"/>
</dbReference>
<dbReference type="RefSeq" id="WP_185779609.1">
    <property type="nucleotide sequence ID" value="NZ_JACJUU010000005.1"/>
</dbReference>
<keyword evidence="3" id="KW-0804">Transcription</keyword>
<accession>A0A842HRK9</accession>
<evidence type="ECO:0000256" key="1">
    <source>
        <dbReference type="ARBA" id="ARBA00023015"/>
    </source>
</evidence>
<dbReference type="SUPFAM" id="SSF46785">
    <property type="entry name" value="Winged helix' DNA-binding domain"/>
    <property type="match status" value="1"/>
</dbReference>
<dbReference type="Pfam" id="PF12802">
    <property type="entry name" value="MarR_2"/>
    <property type="match status" value="1"/>
</dbReference>
<dbReference type="PANTHER" id="PTHR33164">
    <property type="entry name" value="TRANSCRIPTIONAL REGULATOR, MARR FAMILY"/>
    <property type="match status" value="1"/>
</dbReference>
<evidence type="ECO:0000256" key="2">
    <source>
        <dbReference type="ARBA" id="ARBA00023125"/>
    </source>
</evidence>
<protein>
    <submittedName>
        <fullName evidence="5">MarR family transcriptional regulator</fullName>
    </submittedName>
</protein>
<name>A0A842HRK9_9BURK</name>
<dbReference type="Proteomes" id="UP000545386">
    <property type="component" value="Unassembled WGS sequence"/>
</dbReference>
<dbReference type="AlphaFoldDB" id="A0A842HRK9"/>
<evidence type="ECO:0000256" key="3">
    <source>
        <dbReference type="ARBA" id="ARBA00023163"/>
    </source>
</evidence>
<comment type="caution">
    <text evidence="5">The sequence shown here is derived from an EMBL/GenBank/DDBJ whole genome shotgun (WGS) entry which is preliminary data.</text>
</comment>
<dbReference type="PANTHER" id="PTHR33164:SF57">
    <property type="entry name" value="MARR-FAMILY TRANSCRIPTIONAL REGULATOR"/>
    <property type="match status" value="1"/>
</dbReference>
<dbReference type="InterPro" id="IPR036388">
    <property type="entry name" value="WH-like_DNA-bd_sf"/>
</dbReference>